<dbReference type="InterPro" id="IPR016181">
    <property type="entry name" value="Acyl_CoA_acyltransferase"/>
</dbReference>
<accession>A0A2M7T870</accession>
<comment type="caution">
    <text evidence="2">The sequence shown here is derived from an EMBL/GenBank/DDBJ whole genome shotgun (WGS) entry which is preliminary data.</text>
</comment>
<dbReference type="Gene3D" id="3.40.630.30">
    <property type="match status" value="1"/>
</dbReference>
<organism evidence="2 3">
    <name type="scientific">Candidatus Aquicultor secundus</name>
    <dbReference type="NCBI Taxonomy" id="1973895"/>
    <lineage>
        <taxon>Bacteria</taxon>
        <taxon>Bacillati</taxon>
        <taxon>Actinomycetota</taxon>
        <taxon>Candidatus Aquicultoria</taxon>
        <taxon>Candidatus Aquicultorales</taxon>
        <taxon>Candidatus Aquicultoraceae</taxon>
        <taxon>Candidatus Aquicultor</taxon>
    </lineage>
</organism>
<dbReference type="Proteomes" id="UP000230956">
    <property type="component" value="Unassembled WGS sequence"/>
</dbReference>
<dbReference type="Pfam" id="PF06557">
    <property type="entry name" value="DUF1122"/>
    <property type="match status" value="1"/>
</dbReference>
<evidence type="ECO:0000313" key="3">
    <source>
        <dbReference type="Proteomes" id="UP000230956"/>
    </source>
</evidence>
<dbReference type="InterPro" id="IPR008304">
    <property type="entry name" value="UCP017998"/>
</dbReference>
<name>A0A2M7T870_9ACTN</name>
<dbReference type="EMBL" id="PFNG01000125">
    <property type="protein sequence ID" value="PIZ39270.1"/>
    <property type="molecule type" value="Genomic_DNA"/>
</dbReference>
<proteinExistence type="predicted"/>
<dbReference type="SUPFAM" id="SSF55729">
    <property type="entry name" value="Acyl-CoA N-acyltransferases (Nat)"/>
    <property type="match status" value="1"/>
</dbReference>
<sequence>MLWKTGFTFKNRYFAEGWMEGNTKLQEEKPLNREIRRRQIKKLAQEPRKSAMSYSMTKNRRNR</sequence>
<protein>
    <submittedName>
        <fullName evidence="2">Uncharacterized protein</fullName>
    </submittedName>
</protein>
<gene>
    <name evidence="2" type="ORF">COY37_05195</name>
</gene>
<feature type="region of interest" description="Disordered" evidence="1">
    <location>
        <begin position="41"/>
        <end position="63"/>
    </location>
</feature>
<reference evidence="3" key="1">
    <citation type="submission" date="2017-09" db="EMBL/GenBank/DDBJ databases">
        <title>Depth-based differentiation of microbial function through sediment-hosted aquifers and enrichment of novel symbionts in the deep terrestrial subsurface.</title>
        <authorList>
            <person name="Probst A.J."/>
            <person name="Ladd B."/>
            <person name="Jarett J.K."/>
            <person name="Geller-Mcgrath D.E."/>
            <person name="Sieber C.M.K."/>
            <person name="Emerson J.B."/>
            <person name="Anantharaman K."/>
            <person name="Thomas B.C."/>
            <person name="Malmstrom R."/>
            <person name="Stieglmeier M."/>
            <person name="Klingl A."/>
            <person name="Woyke T."/>
            <person name="Ryan C.M."/>
            <person name="Banfield J.F."/>
        </authorList>
    </citation>
    <scope>NUCLEOTIDE SEQUENCE [LARGE SCALE GENOMIC DNA]</scope>
</reference>
<evidence type="ECO:0000256" key="1">
    <source>
        <dbReference type="SAM" id="MobiDB-lite"/>
    </source>
</evidence>
<dbReference type="RefSeq" id="WP_353682400.1">
    <property type="nucleotide sequence ID" value="NZ_MNXI01000007.1"/>
</dbReference>
<evidence type="ECO:0000313" key="2">
    <source>
        <dbReference type="EMBL" id="PIZ39270.1"/>
    </source>
</evidence>
<dbReference type="AlphaFoldDB" id="A0A2M7T870"/>